<dbReference type="InterPro" id="IPR036188">
    <property type="entry name" value="FAD/NAD-bd_sf"/>
</dbReference>
<dbReference type="PANTHER" id="PTHR46056:SF12">
    <property type="entry name" value="LONG-CHAIN-ALCOHOL OXIDASE"/>
    <property type="match status" value="1"/>
</dbReference>
<evidence type="ECO:0000313" key="8">
    <source>
        <dbReference type="Proteomes" id="UP000193427"/>
    </source>
</evidence>
<feature type="domain" description="Glucose-methanol-choline oxidoreductase C-terminal" evidence="6">
    <location>
        <begin position="401"/>
        <end position="533"/>
    </location>
</feature>
<dbReference type="GO" id="GO:0050660">
    <property type="term" value="F:flavin adenine dinucleotide binding"/>
    <property type="evidence" value="ECO:0007669"/>
    <property type="project" value="InterPro"/>
</dbReference>
<dbReference type="InterPro" id="IPR007867">
    <property type="entry name" value="GMC_OxRtase_C"/>
</dbReference>
<dbReference type="OrthoDB" id="9787779at2"/>
<keyword evidence="8" id="KW-1185">Reference proteome</keyword>
<dbReference type="Proteomes" id="UP000193427">
    <property type="component" value="Chromosome"/>
</dbReference>
<dbReference type="Gene3D" id="3.50.50.60">
    <property type="entry name" value="FAD/NAD(P)-binding domain"/>
    <property type="match status" value="2"/>
</dbReference>
<evidence type="ECO:0000313" key="7">
    <source>
        <dbReference type="EMBL" id="ARN23026.1"/>
    </source>
</evidence>
<evidence type="ECO:0000256" key="2">
    <source>
        <dbReference type="ARBA" id="ARBA00022630"/>
    </source>
</evidence>
<dbReference type="RefSeq" id="WP_085753339.1">
    <property type="nucleotide sequence ID" value="NZ_CP015118.1"/>
</dbReference>
<sequence>MTITIPQIVPVPSKKPVDPWVVGKKAGWKITDASTITADQTVTFDVVIIGTGAGGGITAEMLATAGLKVALIEEGPLKSSTDFNMKESEAYPAMYQEALGRRTLDGGVGILQGRTVGGGTTINWATSLRTPPVVLEHWQRRFGLTDLTQARMDPWFRAVEARLGVQPWKGVPNANNAILSNGLSRLGYTWGTLSPNVRGCADLGYCGLGCPINAKQSMLVTTLPTALARGASLYTRLRAQNYVFNAAKTKVESLVCDALDPAGLRPSGRKVTFKAKHFVQAASAINGPGLLLRSAAPDPYGTLGKRTFLHPSAAVSGIYPNQVKAFQGLPQSVYSDHFLDQNPVTGPLGFKLEVAPLHPVLVASSVAATGEGHADVMRNYANYGTVISFVRDGFHPDAPGGSVVLRSDGSPILDYPLTAPVFEALRRAIKVQVDVQFAAGATRVFTGHQQSKPGGYTSNAELQAAIDGFNFSSGLVRLQSAHQMGGCGMAADPKLGVVNADGRHHQLTNLSVHDSSIFPTSLGANPQETIFALSARMTTKLALDIFKKNCALTSV</sequence>
<dbReference type="SUPFAM" id="SSF51905">
    <property type="entry name" value="FAD/NAD(P)-binding domain"/>
    <property type="match status" value="1"/>
</dbReference>
<organism evidence="7 8">
    <name type="scientific">Piscinibacter gummiphilus</name>
    <dbReference type="NCBI Taxonomy" id="946333"/>
    <lineage>
        <taxon>Bacteria</taxon>
        <taxon>Pseudomonadati</taxon>
        <taxon>Pseudomonadota</taxon>
        <taxon>Betaproteobacteria</taxon>
        <taxon>Burkholderiales</taxon>
        <taxon>Sphaerotilaceae</taxon>
        <taxon>Piscinibacter</taxon>
    </lineage>
</organism>
<keyword evidence="3" id="KW-0274">FAD</keyword>
<feature type="domain" description="Glucose-methanol-choline oxidoreductase N-terminal" evidence="5">
    <location>
        <begin position="93"/>
        <end position="311"/>
    </location>
</feature>
<evidence type="ECO:0000256" key="1">
    <source>
        <dbReference type="ARBA" id="ARBA00010790"/>
    </source>
</evidence>
<dbReference type="KEGG" id="rgu:A4W93_25680"/>
<dbReference type="GO" id="GO:0016614">
    <property type="term" value="F:oxidoreductase activity, acting on CH-OH group of donors"/>
    <property type="evidence" value="ECO:0007669"/>
    <property type="project" value="InterPro"/>
</dbReference>
<dbReference type="EMBL" id="CP015118">
    <property type="protein sequence ID" value="ARN23026.1"/>
    <property type="molecule type" value="Genomic_DNA"/>
</dbReference>
<gene>
    <name evidence="7" type="ORF">A4W93_25680</name>
</gene>
<dbReference type="InterPro" id="IPR000172">
    <property type="entry name" value="GMC_OxRdtase_N"/>
</dbReference>
<dbReference type="PANTHER" id="PTHR46056">
    <property type="entry name" value="LONG-CHAIN-ALCOHOL OXIDASE"/>
    <property type="match status" value="1"/>
</dbReference>
<dbReference type="Pfam" id="PF00732">
    <property type="entry name" value="GMC_oxred_N"/>
    <property type="match status" value="1"/>
</dbReference>
<evidence type="ECO:0000259" key="5">
    <source>
        <dbReference type="Pfam" id="PF00732"/>
    </source>
</evidence>
<dbReference type="STRING" id="946333.A4W93_25680"/>
<reference evidence="7 8" key="1">
    <citation type="submission" date="2016-04" db="EMBL/GenBank/DDBJ databases">
        <title>Complete genome sequence of natural rubber-degrading, novel Gram-negative bacterium, Rhizobacter gummiphilus strain NS21.</title>
        <authorList>
            <person name="Tabata M."/>
            <person name="Kasai D."/>
            <person name="Fukuda M."/>
        </authorList>
    </citation>
    <scope>NUCLEOTIDE SEQUENCE [LARGE SCALE GENOMIC DNA]</scope>
    <source>
        <strain evidence="7 8">NS21</strain>
    </source>
</reference>
<keyword evidence="2" id="KW-0285">Flavoprotein</keyword>
<comment type="similarity">
    <text evidence="1">Belongs to the GMC oxidoreductase family.</text>
</comment>
<name>A0A1W6LFN6_9BURK</name>
<dbReference type="AlphaFoldDB" id="A0A1W6LFN6"/>
<evidence type="ECO:0000256" key="4">
    <source>
        <dbReference type="ARBA" id="ARBA00023002"/>
    </source>
</evidence>
<protein>
    <submittedName>
        <fullName evidence="7">GMC family oxidoreductase</fullName>
    </submittedName>
</protein>
<accession>A0A1W6LFN6</accession>
<keyword evidence="4" id="KW-0560">Oxidoreductase</keyword>
<evidence type="ECO:0000256" key="3">
    <source>
        <dbReference type="ARBA" id="ARBA00022827"/>
    </source>
</evidence>
<proteinExistence type="inferred from homology"/>
<dbReference type="Pfam" id="PF05199">
    <property type="entry name" value="GMC_oxred_C"/>
    <property type="match status" value="1"/>
</dbReference>
<evidence type="ECO:0000259" key="6">
    <source>
        <dbReference type="Pfam" id="PF05199"/>
    </source>
</evidence>